<feature type="transmembrane region" description="Helical" evidence="6">
    <location>
        <begin position="263"/>
        <end position="284"/>
    </location>
</feature>
<accession>A0ABX2IGX7</accession>
<comment type="caution">
    <text evidence="8">The sequence shown here is derived from an EMBL/GenBank/DDBJ whole genome shotgun (WGS) entry which is preliminary data.</text>
</comment>
<feature type="transmembrane region" description="Helical" evidence="6">
    <location>
        <begin position="147"/>
        <end position="166"/>
    </location>
</feature>
<reference evidence="8 9" key="1">
    <citation type="submission" date="2020-06" db="EMBL/GenBank/DDBJ databases">
        <title>Draft genome of Uliginosibacterium sp. IMCC34675.</title>
        <authorList>
            <person name="Song J."/>
        </authorList>
    </citation>
    <scope>NUCLEOTIDE SEQUENCE [LARGE SCALE GENOMIC DNA]</scope>
    <source>
        <strain evidence="8 9">IMCC34675</strain>
    </source>
</reference>
<dbReference type="PANTHER" id="PTHR42920:SF24">
    <property type="entry name" value="AROMATIC AMINO ACID EXPORTER YDDG"/>
    <property type="match status" value="1"/>
</dbReference>
<dbReference type="InterPro" id="IPR000620">
    <property type="entry name" value="EamA_dom"/>
</dbReference>
<keyword evidence="5 6" id="KW-0472">Membrane</keyword>
<dbReference type="Pfam" id="PF00892">
    <property type="entry name" value="EamA"/>
    <property type="match status" value="1"/>
</dbReference>
<keyword evidence="9" id="KW-1185">Reference proteome</keyword>
<dbReference type="InterPro" id="IPR037185">
    <property type="entry name" value="EmrE-like"/>
</dbReference>
<dbReference type="SUPFAM" id="SSF103481">
    <property type="entry name" value="Multidrug resistance efflux transporter EmrE"/>
    <property type="match status" value="2"/>
</dbReference>
<dbReference type="PANTHER" id="PTHR42920">
    <property type="entry name" value="OS03G0707200 PROTEIN-RELATED"/>
    <property type="match status" value="1"/>
</dbReference>
<evidence type="ECO:0000256" key="1">
    <source>
        <dbReference type="ARBA" id="ARBA00004651"/>
    </source>
</evidence>
<evidence type="ECO:0000313" key="8">
    <source>
        <dbReference type="EMBL" id="NSL55971.1"/>
    </source>
</evidence>
<keyword evidence="4 6" id="KW-1133">Transmembrane helix</keyword>
<evidence type="ECO:0000256" key="5">
    <source>
        <dbReference type="ARBA" id="ARBA00023136"/>
    </source>
</evidence>
<feature type="transmembrane region" description="Helical" evidence="6">
    <location>
        <begin position="173"/>
        <end position="195"/>
    </location>
</feature>
<evidence type="ECO:0000256" key="6">
    <source>
        <dbReference type="SAM" id="Phobius"/>
    </source>
</evidence>
<evidence type="ECO:0000256" key="4">
    <source>
        <dbReference type="ARBA" id="ARBA00022989"/>
    </source>
</evidence>
<feature type="transmembrane region" description="Helical" evidence="6">
    <location>
        <begin position="207"/>
        <end position="225"/>
    </location>
</feature>
<comment type="subcellular location">
    <subcellularLocation>
        <location evidence="1">Cell membrane</location>
        <topology evidence="1">Multi-pass membrane protein</topology>
    </subcellularLocation>
</comment>
<evidence type="ECO:0000256" key="2">
    <source>
        <dbReference type="ARBA" id="ARBA00022475"/>
    </source>
</evidence>
<dbReference type="Proteomes" id="UP000778523">
    <property type="component" value="Unassembled WGS sequence"/>
</dbReference>
<evidence type="ECO:0000259" key="7">
    <source>
        <dbReference type="Pfam" id="PF00892"/>
    </source>
</evidence>
<evidence type="ECO:0000256" key="3">
    <source>
        <dbReference type="ARBA" id="ARBA00022692"/>
    </source>
</evidence>
<feature type="transmembrane region" description="Helical" evidence="6">
    <location>
        <begin position="237"/>
        <end position="257"/>
    </location>
</feature>
<organism evidence="8 9">
    <name type="scientific">Uliginosibacterium aquaticum</name>
    <dbReference type="NCBI Taxonomy" id="2731212"/>
    <lineage>
        <taxon>Bacteria</taxon>
        <taxon>Pseudomonadati</taxon>
        <taxon>Pseudomonadota</taxon>
        <taxon>Betaproteobacteria</taxon>
        <taxon>Rhodocyclales</taxon>
        <taxon>Zoogloeaceae</taxon>
        <taxon>Uliginosibacterium</taxon>
    </lineage>
</organism>
<sequence length="286" mass="29661">MHPSASRPSLLLSVLALLGSMAALCIGSSFAKHLFPLIGAAGTTAWRLTGSALLLALLWRPWRDWPARAELGRVLQYGAALGAMNLSFYLALRSLPLGVCVAIELTGPLAVALLSARRAGHFVWVLLAALGIVLLLNPFAHGAWLDPVGVGFAVLAAVFWALYILAGKRVSHLHAGLSVSLGMLTAAALVVPFGAWSAGPQWFSPSVALWGLGVALLSSALPYSLEMIALRGLTTRAFGTLVSLEPAIGALAGFVILGERLTGLQWLAIAAVMAACAGTVGTAARD</sequence>
<evidence type="ECO:0000313" key="9">
    <source>
        <dbReference type="Proteomes" id="UP000778523"/>
    </source>
</evidence>
<feature type="domain" description="EamA" evidence="7">
    <location>
        <begin position="149"/>
        <end position="279"/>
    </location>
</feature>
<protein>
    <submittedName>
        <fullName evidence="8">DMT family transporter</fullName>
    </submittedName>
</protein>
<keyword evidence="2" id="KW-1003">Cell membrane</keyword>
<dbReference type="InterPro" id="IPR051258">
    <property type="entry name" value="Diverse_Substrate_Transporter"/>
</dbReference>
<dbReference type="EMBL" id="JABCSC020000003">
    <property type="protein sequence ID" value="NSL55971.1"/>
    <property type="molecule type" value="Genomic_DNA"/>
</dbReference>
<feature type="transmembrane region" description="Helical" evidence="6">
    <location>
        <begin position="37"/>
        <end position="59"/>
    </location>
</feature>
<name>A0ABX2IGX7_9RHOO</name>
<keyword evidence="3 6" id="KW-0812">Transmembrane</keyword>
<gene>
    <name evidence="8" type="ORF">HJ583_013100</name>
</gene>
<proteinExistence type="predicted"/>
<dbReference type="RefSeq" id="WP_170022334.1">
    <property type="nucleotide sequence ID" value="NZ_JABCSC020000003.1"/>
</dbReference>
<feature type="transmembrane region" description="Helical" evidence="6">
    <location>
        <begin position="122"/>
        <end position="141"/>
    </location>
</feature>
<feature type="transmembrane region" description="Helical" evidence="6">
    <location>
        <begin position="95"/>
        <end position="115"/>
    </location>
</feature>